<evidence type="ECO:0000313" key="3">
    <source>
        <dbReference type="Proteomes" id="UP000177171"/>
    </source>
</evidence>
<proteinExistence type="predicted"/>
<dbReference type="InterPro" id="IPR021454">
    <property type="entry name" value="DUF3105"/>
</dbReference>
<sequence>MNIGKINRANQAKRAVKIKTAVVLLIAGVLLIGGTVWLVKYVGKQEGDLPGQLYPEISKEHIAIGAEHPPYNSNPPTSGHHYGQAAEWGVYKEQMPDEQLIHNLEHGGVWISYKPGISDEIVKNLEGMFDKYGRKKIIVTPRPENDTDIALAVWTRLEKFNVSEYSDERVENFIRRLKNKTGPEPFAP</sequence>
<protein>
    <recommendedName>
        <fullName evidence="4">DUF3105 domain-containing protein</fullName>
    </recommendedName>
</protein>
<evidence type="ECO:0008006" key="4">
    <source>
        <dbReference type="Google" id="ProtNLM"/>
    </source>
</evidence>
<name>A0A1G2LT90_9BACT</name>
<evidence type="ECO:0000256" key="1">
    <source>
        <dbReference type="SAM" id="Phobius"/>
    </source>
</evidence>
<organism evidence="2 3">
    <name type="scientific">Candidatus Sungbacteria bacterium RIFCSPLOWO2_12_FULL_41_11</name>
    <dbReference type="NCBI Taxonomy" id="1802286"/>
    <lineage>
        <taxon>Bacteria</taxon>
        <taxon>Candidatus Sungiibacteriota</taxon>
    </lineage>
</organism>
<comment type="caution">
    <text evidence="2">The sequence shown here is derived from an EMBL/GenBank/DDBJ whole genome shotgun (WGS) entry which is preliminary data.</text>
</comment>
<keyword evidence="1" id="KW-0472">Membrane</keyword>
<keyword evidence="1" id="KW-1133">Transmembrane helix</keyword>
<evidence type="ECO:0000313" key="2">
    <source>
        <dbReference type="EMBL" id="OHA14850.1"/>
    </source>
</evidence>
<gene>
    <name evidence="2" type="ORF">A3G49_04135</name>
</gene>
<feature type="transmembrane region" description="Helical" evidence="1">
    <location>
        <begin position="21"/>
        <end position="39"/>
    </location>
</feature>
<reference evidence="2 3" key="1">
    <citation type="journal article" date="2016" name="Nat. Commun.">
        <title>Thousands of microbial genomes shed light on interconnected biogeochemical processes in an aquifer system.</title>
        <authorList>
            <person name="Anantharaman K."/>
            <person name="Brown C.T."/>
            <person name="Hug L.A."/>
            <person name="Sharon I."/>
            <person name="Castelle C.J."/>
            <person name="Probst A.J."/>
            <person name="Thomas B.C."/>
            <person name="Singh A."/>
            <person name="Wilkins M.J."/>
            <person name="Karaoz U."/>
            <person name="Brodie E.L."/>
            <person name="Williams K.H."/>
            <person name="Hubbard S.S."/>
            <person name="Banfield J.F."/>
        </authorList>
    </citation>
    <scope>NUCLEOTIDE SEQUENCE [LARGE SCALE GENOMIC DNA]</scope>
</reference>
<keyword evidence="1" id="KW-0812">Transmembrane</keyword>
<dbReference type="Pfam" id="PF11303">
    <property type="entry name" value="DUF3105"/>
    <property type="match status" value="1"/>
</dbReference>
<dbReference type="Proteomes" id="UP000177171">
    <property type="component" value="Unassembled WGS sequence"/>
</dbReference>
<dbReference type="AlphaFoldDB" id="A0A1G2LT90"/>
<accession>A0A1G2LT90</accession>
<dbReference type="EMBL" id="MHQY01000001">
    <property type="protein sequence ID" value="OHA14850.1"/>
    <property type="molecule type" value="Genomic_DNA"/>
</dbReference>